<evidence type="ECO:0000256" key="1">
    <source>
        <dbReference type="SAM" id="SignalP"/>
    </source>
</evidence>
<accession>A0AA36M6G2</accession>
<name>A0AA36M6G2_CYLNA</name>
<keyword evidence="1" id="KW-0732">Signal</keyword>
<evidence type="ECO:0000313" key="2">
    <source>
        <dbReference type="EMBL" id="CAJ0599733.1"/>
    </source>
</evidence>
<keyword evidence="3" id="KW-1185">Reference proteome</keyword>
<sequence length="155" mass="16554">MPWIGLVLVLFHTCACAVPTEVEVTNKTLAELLTPPDATAKVNSLPDSTEATTAENASSVTVTTTSNEEMLYEEEMLYYEESLVAGGKEDIIDQREEDVEAAVVGEDTIMGDTNGVEEAINVAETVAEIQIAIGGETSRKIGTNEKALPKCAFVV</sequence>
<proteinExistence type="predicted"/>
<feature type="chain" id="PRO_5041295418" evidence="1">
    <location>
        <begin position="18"/>
        <end position="155"/>
    </location>
</feature>
<dbReference type="AlphaFoldDB" id="A0AA36M6G2"/>
<protein>
    <submittedName>
        <fullName evidence="2">Uncharacterized protein</fullName>
    </submittedName>
</protein>
<organism evidence="2 3">
    <name type="scientific">Cylicocyclus nassatus</name>
    <name type="common">Nematode worm</name>
    <dbReference type="NCBI Taxonomy" id="53992"/>
    <lineage>
        <taxon>Eukaryota</taxon>
        <taxon>Metazoa</taxon>
        <taxon>Ecdysozoa</taxon>
        <taxon>Nematoda</taxon>
        <taxon>Chromadorea</taxon>
        <taxon>Rhabditida</taxon>
        <taxon>Rhabditina</taxon>
        <taxon>Rhabditomorpha</taxon>
        <taxon>Strongyloidea</taxon>
        <taxon>Strongylidae</taxon>
        <taxon>Cylicocyclus</taxon>
    </lineage>
</organism>
<dbReference type="Proteomes" id="UP001176961">
    <property type="component" value="Unassembled WGS sequence"/>
</dbReference>
<dbReference type="EMBL" id="CATQJL010000223">
    <property type="protein sequence ID" value="CAJ0599733.1"/>
    <property type="molecule type" value="Genomic_DNA"/>
</dbReference>
<reference evidence="2" key="1">
    <citation type="submission" date="2023-07" db="EMBL/GenBank/DDBJ databases">
        <authorList>
            <consortium name="CYATHOMIX"/>
        </authorList>
    </citation>
    <scope>NUCLEOTIDE SEQUENCE</scope>
    <source>
        <strain evidence="2">N/A</strain>
    </source>
</reference>
<comment type="caution">
    <text evidence="2">The sequence shown here is derived from an EMBL/GenBank/DDBJ whole genome shotgun (WGS) entry which is preliminary data.</text>
</comment>
<gene>
    <name evidence="2" type="ORF">CYNAS_LOCUS11716</name>
</gene>
<feature type="signal peptide" evidence="1">
    <location>
        <begin position="1"/>
        <end position="17"/>
    </location>
</feature>
<evidence type="ECO:0000313" key="3">
    <source>
        <dbReference type="Proteomes" id="UP001176961"/>
    </source>
</evidence>